<evidence type="ECO:0000256" key="2">
    <source>
        <dbReference type="ARBA" id="ARBA00007118"/>
    </source>
</evidence>
<evidence type="ECO:0000259" key="6">
    <source>
        <dbReference type="Pfam" id="PF00881"/>
    </source>
</evidence>
<dbReference type="InterPro" id="IPR000415">
    <property type="entry name" value="Nitroreductase-like"/>
</dbReference>
<evidence type="ECO:0000256" key="5">
    <source>
        <dbReference type="ARBA" id="ARBA00023002"/>
    </source>
</evidence>
<feature type="domain" description="Nitroreductase" evidence="6">
    <location>
        <begin position="72"/>
        <end position="146"/>
    </location>
</feature>
<gene>
    <name evidence="7" type="ORF">SY1_06800</name>
</gene>
<dbReference type="SUPFAM" id="SSF55469">
    <property type="entry name" value="FMN-dependent nitroreductase-like"/>
    <property type="match status" value="1"/>
</dbReference>
<evidence type="ECO:0000256" key="1">
    <source>
        <dbReference type="ARBA" id="ARBA00001917"/>
    </source>
</evidence>
<keyword evidence="8" id="KW-1185">Reference proteome</keyword>
<dbReference type="InterPro" id="IPR029479">
    <property type="entry name" value="Nitroreductase"/>
</dbReference>
<dbReference type="Gene3D" id="3.40.109.10">
    <property type="entry name" value="NADH Oxidase"/>
    <property type="match status" value="1"/>
</dbReference>
<protein>
    <submittedName>
        <fullName evidence="7">Nitroreductase</fullName>
    </submittedName>
</protein>
<dbReference type="RefSeq" id="WP_015556187.1">
    <property type="nucleotide sequence ID" value="NC_021038.1"/>
</dbReference>
<evidence type="ECO:0000313" key="7">
    <source>
        <dbReference type="EMBL" id="CBL28040.1"/>
    </source>
</evidence>
<dbReference type="EMBL" id="FP929056">
    <property type="protein sequence ID" value="CBL28040.1"/>
    <property type="molecule type" value="Genomic_DNA"/>
</dbReference>
<comment type="cofactor">
    <cofactor evidence="1">
        <name>FMN</name>
        <dbReference type="ChEBI" id="CHEBI:58210"/>
    </cofactor>
</comment>
<feature type="domain" description="Nitroreductase" evidence="6">
    <location>
        <begin position="7"/>
        <end position="61"/>
    </location>
</feature>
<dbReference type="CDD" id="cd20609">
    <property type="entry name" value="nitroreductase"/>
    <property type="match status" value="1"/>
</dbReference>
<dbReference type="Proteomes" id="UP000008957">
    <property type="component" value="Chromosome"/>
</dbReference>
<proteinExistence type="inferred from homology"/>
<dbReference type="AlphaFoldDB" id="A0AB94IW83"/>
<reference evidence="8" key="1">
    <citation type="submission" date="2010-03" db="EMBL/GenBank/DDBJ databases">
        <title>The genome sequence of Synergistetes sp. SGP1.</title>
        <authorList>
            <consortium name="metaHIT consortium -- http://www.metahit.eu/"/>
            <person name="Pajon A."/>
            <person name="Turner K."/>
            <person name="Parkhill J."/>
            <person name="Wade W."/>
            <person name="Vartoukian S."/>
        </authorList>
    </citation>
    <scope>NUCLEOTIDE SEQUENCE [LARGE SCALE GENOMIC DNA]</scope>
    <source>
        <strain evidence="8">SGP1</strain>
    </source>
</reference>
<evidence type="ECO:0000256" key="4">
    <source>
        <dbReference type="ARBA" id="ARBA00022643"/>
    </source>
</evidence>
<keyword evidence="3" id="KW-0285">Flavoprotein</keyword>
<dbReference type="PANTHER" id="PTHR43673">
    <property type="entry name" value="NAD(P)H NITROREDUCTASE YDGI-RELATED"/>
    <property type="match status" value="1"/>
</dbReference>
<dbReference type="KEGG" id="sbr:SY1_06800"/>
<keyword evidence="5" id="KW-0560">Oxidoreductase</keyword>
<evidence type="ECO:0000313" key="8">
    <source>
        <dbReference type="Proteomes" id="UP000008957"/>
    </source>
</evidence>
<comment type="similarity">
    <text evidence="2">Belongs to the nitroreductase family.</text>
</comment>
<dbReference type="GO" id="GO:0016491">
    <property type="term" value="F:oxidoreductase activity"/>
    <property type="evidence" value="ECO:0007669"/>
    <property type="project" value="UniProtKB-KW"/>
</dbReference>
<name>A0AB94IW83_9BACT</name>
<evidence type="ECO:0000256" key="3">
    <source>
        <dbReference type="ARBA" id="ARBA00022630"/>
    </source>
</evidence>
<accession>A0AB94IW83</accession>
<reference evidence="7 8" key="2">
    <citation type="submission" date="2010-03" db="EMBL/GenBank/DDBJ databases">
        <authorList>
            <person name="Pajon A."/>
        </authorList>
    </citation>
    <scope>NUCLEOTIDE SEQUENCE [LARGE SCALE GENOMIC DNA]</scope>
    <source>
        <strain evidence="7 8">SGP1</strain>
    </source>
</reference>
<organism evidence="7 8">
    <name type="scientific">Fretibacterium fastidiosum</name>
    <dbReference type="NCBI Taxonomy" id="651822"/>
    <lineage>
        <taxon>Bacteria</taxon>
        <taxon>Thermotogati</taxon>
        <taxon>Synergistota</taxon>
        <taxon>Synergistia</taxon>
        <taxon>Synergistales</taxon>
        <taxon>Aminobacteriaceae</taxon>
        <taxon>Fretibacterium</taxon>
    </lineage>
</organism>
<dbReference type="PANTHER" id="PTHR43673:SF2">
    <property type="entry name" value="NITROREDUCTASE"/>
    <property type="match status" value="1"/>
</dbReference>
<dbReference type="Pfam" id="PF00881">
    <property type="entry name" value="Nitroreductase"/>
    <property type="match status" value="2"/>
</dbReference>
<keyword evidence="4" id="KW-0288">FMN</keyword>
<sequence>MDFLKLARERYSVRKFTSEAVESEKLDAVLEAGRLAPTACNNQPQRILVLDTAEALDKLKDCTPCHFSAPLALIVCYDDTVSWKRPYDDKDMGEVDASIVTTHMMLEAAALGLGTTWVGHFDPQKVRSAFALPENVIPVAILPMGYPHETSVPKAWRAPSAFGDDAPRHLLNSPLLHGGVLHSQRPPP</sequence>